<dbReference type="Proteomes" id="UP000006798">
    <property type="component" value="Chromosome 2"/>
</dbReference>
<dbReference type="PROSITE" id="PS51635">
    <property type="entry name" value="PNPLA"/>
    <property type="match status" value="1"/>
</dbReference>
<feature type="active site" description="Nucleophile" evidence="2">
    <location>
        <position position="127"/>
    </location>
</feature>
<dbReference type="Pfam" id="PF01734">
    <property type="entry name" value="Patatin"/>
    <property type="match status" value="1"/>
</dbReference>
<dbReference type="Gene3D" id="3.40.1090.10">
    <property type="entry name" value="Cytosolic phospholipase A2 catalytic domain"/>
    <property type="match status" value="2"/>
</dbReference>
<dbReference type="EC" id="3.1.-.-" evidence="4"/>
<dbReference type="EMBL" id="CP002878">
    <property type="protein sequence ID" value="AEI79373.1"/>
    <property type="molecule type" value="Genomic_DNA"/>
</dbReference>
<sequence length="492" mass="53327">MCKFRHDHTLRRKSGLPWRVGGAGRERHACGRAYRTLMLLLLAGLSACGSLPHNAPRNLPQAAAGSASAALREPTDIAGQTTVAMSFSGGGTRAAAFAFGALQGLDAMRSPGGASLLDDIAFISSVSGGSITAAYYGLHGKDSLATFRSVLLKDGEAGLRFSLLNPVNLARLFAGGLNDREDLRTWLDEDVFKGATYADMFRRGKPIVWINATNVYYRVAFPFSQLAFDALCSDLASFPVSEAVAASMAVPLFFAPIVLQKYPEACSAPLPSLDHVQRPGQSLLLGALATAVRGHRDTSKGKYIKLVDGGVTDNYGLATILQTRLLLGTAYGPMSENDAINVRRLLFIVVDAGQGPRGDWNRSQGGPSGIEVASAAIDAAMATNVRMSYDAFVPMMRQWRDDLVAYRCGMPHSRQQEIAARRPGWRCDEVEFFVTRISFEALDKERAASLNDLPTRLRLPEKDVDRLIEAGRDAILGNPVIREFERESTEAR</sequence>
<name>F8GQ20_CUPNN</name>
<dbReference type="InterPro" id="IPR016035">
    <property type="entry name" value="Acyl_Trfase/lysoPLipase"/>
</dbReference>
<evidence type="ECO:0000259" key="3">
    <source>
        <dbReference type="PROSITE" id="PS51635"/>
    </source>
</evidence>
<dbReference type="AlphaFoldDB" id="F8GQ20"/>
<keyword evidence="2 4" id="KW-0378">Hydrolase</keyword>
<gene>
    <name evidence="4" type="ordered locus">CNE_2c03880</name>
</gene>
<feature type="active site" description="Proton acceptor" evidence="2">
    <location>
        <position position="308"/>
    </location>
</feature>
<evidence type="ECO:0000313" key="4">
    <source>
        <dbReference type="EMBL" id="AEI79373.1"/>
    </source>
</evidence>
<feature type="domain" description="PNPLA" evidence="3">
    <location>
        <begin position="86"/>
        <end position="321"/>
    </location>
</feature>
<proteinExistence type="predicted"/>
<evidence type="ECO:0000313" key="5">
    <source>
        <dbReference type="Proteomes" id="UP000006798"/>
    </source>
</evidence>
<reference evidence="4 5" key="1">
    <citation type="journal article" date="2011" name="J. Bacteriol.">
        <title>Complete genome sequence of the type strain Cupriavidus necator N-1.</title>
        <authorList>
            <person name="Poehlein A."/>
            <person name="Kusian B."/>
            <person name="Friedrich B."/>
            <person name="Daniel R."/>
            <person name="Bowien B."/>
        </authorList>
    </citation>
    <scope>NUCLEOTIDE SEQUENCE [LARGE SCALE GENOMIC DNA]</scope>
    <source>
        <strain evidence="5">ATCC 43291 / DSM 13513 / CCUG 52238 / LMG 8453 / N-1</strain>
    </source>
</reference>
<organism evidence="4 5">
    <name type="scientific">Cupriavidus necator (strain ATCC 43291 / DSM 13513 / CCUG 52238 / LMG 8453 / N-1)</name>
    <name type="common">Ralstonia eutropha</name>
    <dbReference type="NCBI Taxonomy" id="1042878"/>
    <lineage>
        <taxon>Bacteria</taxon>
        <taxon>Pseudomonadati</taxon>
        <taxon>Pseudomonadota</taxon>
        <taxon>Betaproteobacteria</taxon>
        <taxon>Burkholderiales</taxon>
        <taxon>Burkholderiaceae</taxon>
        <taxon>Cupriavidus</taxon>
    </lineage>
</organism>
<dbReference type="InterPro" id="IPR002641">
    <property type="entry name" value="PNPLA_dom"/>
</dbReference>
<dbReference type="GO" id="GO:0016787">
    <property type="term" value="F:hydrolase activity"/>
    <property type="evidence" value="ECO:0007669"/>
    <property type="project" value="UniProtKB-UniRule"/>
</dbReference>
<keyword evidence="1 2" id="KW-0443">Lipid metabolism</keyword>
<dbReference type="GO" id="GO:0016042">
    <property type="term" value="P:lipid catabolic process"/>
    <property type="evidence" value="ECO:0007669"/>
    <property type="project" value="UniProtKB-UniRule"/>
</dbReference>
<comment type="caution">
    <text evidence="2">Lacks conserved residue(s) required for the propagation of feature annotation.</text>
</comment>
<evidence type="ECO:0000256" key="2">
    <source>
        <dbReference type="PROSITE-ProRule" id="PRU01161"/>
    </source>
</evidence>
<keyword evidence="2" id="KW-0442">Lipid degradation</keyword>
<dbReference type="HOGENOM" id="CLU_046679_0_0_4"/>
<feature type="short sequence motif" description="DGA/G" evidence="2">
    <location>
        <begin position="308"/>
        <end position="310"/>
    </location>
</feature>
<dbReference type="KEGG" id="cnc:CNE_2c03880"/>
<dbReference type="SUPFAM" id="SSF52151">
    <property type="entry name" value="FabD/lysophospholipase-like"/>
    <property type="match status" value="1"/>
</dbReference>
<accession>F8GQ20</accession>
<protein>
    <submittedName>
        <fullName evidence="4">Phospholipase</fullName>
        <ecNumber evidence="4">3.1.-.-</ecNumber>
    </submittedName>
</protein>
<evidence type="ECO:0000256" key="1">
    <source>
        <dbReference type="ARBA" id="ARBA00023098"/>
    </source>
</evidence>